<feature type="non-terminal residue" evidence="8">
    <location>
        <position position="1"/>
    </location>
</feature>
<dbReference type="PANTHER" id="PTHR46622:SF1">
    <property type="entry name" value="DNA-DEPENDENT METALLOPROTEASE WSS1"/>
    <property type="match status" value="1"/>
</dbReference>
<feature type="compositionally biased region" description="Low complexity" evidence="5">
    <location>
        <begin position="293"/>
        <end position="303"/>
    </location>
</feature>
<keyword evidence="1" id="KW-0479">Metal-binding</keyword>
<evidence type="ECO:0000256" key="4">
    <source>
        <dbReference type="PROSITE-ProRule" id="PRU00322"/>
    </source>
</evidence>
<dbReference type="SMART" id="SM00547">
    <property type="entry name" value="ZnF_RBZ"/>
    <property type="match status" value="2"/>
</dbReference>
<evidence type="ECO:0000313" key="9">
    <source>
        <dbReference type="Proteomes" id="UP000000763"/>
    </source>
</evidence>
<dbReference type="InterPro" id="IPR013536">
    <property type="entry name" value="WLM_dom"/>
</dbReference>
<feature type="compositionally biased region" description="Polar residues" evidence="5">
    <location>
        <begin position="304"/>
        <end position="314"/>
    </location>
</feature>
<dbReference type="Proteomes" id="UP000000763">
    <property type="component" value="Chromosome 6"/>
</dbReference>
<dbReference type="PANTHER" id="PTHR46622">
    <property type="entry name" value="DNA-DEPENDENT METALLOPROTEASE WSS1"/>
    <property type="match status" value="1"/>
</dbReference>
<dbReference type="SUPFAM" id="SSF90209">
    <property type="entry name" value="Ran binding protein zinc finger-like"/>
    <property type="match status" value="1"/>
</dbReference>
<feature type="compositionally biased region" description="Polar residues" evidence="5">
    <location>
        <begin position="279"/>
        <end position="292"/>
    </location>
</feature>
<dbReference type="KEGG" id="dosa:Os06g0191200"/>
<dbReference type="PROSITE" id="PS50199">
    <property type="entry name" value="ZF_RANBP2_2"/>
    <property type="match status" value="2"/>
</dbReference>
<feature type="region of interest" description="Disordered" evidence="5">
    <location>
        <begin position="278"/>
        <end position="314"/>
    </location>
</feature>
<accession>Q0DDY2</accession>
<evidence type="ECO:0000256" key="2">
    <source>
        <dbReference type="ARBA" id="ARBA00022771"/>
    </source>
</evidence>
<dbReference type="InterPro" id="IPR053000">
    <property type="entry name" value="WSS1-like_metalloprotease"/>
</dbReference>
<feature type="domain" description="WLM" evidence="7">
    <location>
        <begin position="48"/>
        <end position="252"/>
    </location>
</feature>
<protein>
    <submittedName>
        <fullName evidence="8">Os06g0191200 protein</fullName>
    </submittedName>
</protein>
<evidence type="ECO:0000256" key="1">
    <source>
        <dbReference type="ARBA" id="ARBA00022723"/>
    </source>
</evidence>
<dbReference type="PROSITE" id="PS01358">
    <property type="entry name" value="ZF_RANBP2_1"/>
    <property type="match status" value="2"/>
</dbReference>
<dbReference type="Pfam" id="PF08325">
    <property type="entry name" value="WLM"/>
    <property type="match status" value="1"/>
</dbReference>
<proteinExistence type="predicted"/>
<evidence type="ECO:0000256" key="5">
    <source>
        <dbReference type="SAM" id="MobiDB-lite"/>
    </source>
</evidence>
<dbReference type="InterPro" id="IPR036443">
    <property type="entry name" value="Znf_RanBP2_sf"/>
</dbReference>
<sequence>PVSKTRPPKFLLLPLEGGEPHRFLFLLRRTRPNPIQPPAAAAAAAVAAMEVGDLHKVWEIRALKRKPDEPAARALLDRVAKQVQPIMRRRKWRVKVLSEFSPKNPRLLGLNVGGGVEVKLRLRHAGRDYDFIPYEEVLDTMLHELCHIARGPHDAQFYKLWDELRKECEELVSKGITGSGQGFDGTGRRLGGFTVHPPPPSLRQATLAAAQKRARNGALLPSGPRKLGGNNDIMSALSPIQAAAMAAERRMYDDLWCGSHDQSGIDDSEDVVILEDTPNLPTQLGKSTKDGFSSSSENPSTSSGFPTAAQNGSSSCRITTDAGDSSLWECVACTLLNQPLAPICEVCSAAKPKTTKAKYATWSCKFCTLENSTKIDKCSACDQWRYSHGPPAATYCPSYD</sequence>
<dbReference type="EMBL" id="AP008212">
    <property type="protein sequence ID" value="BAF18941.2"/>
    <property type="molecule type" value="Genomic_DNA"/>
</dbReference>
<keyword evidence="2 4" id="KW-0863">Zinc-finger</keyword>
<name>Q0DDY2_ORYSJ</name>
<reference evidence="8 9" key="1">
    <citation type="journal article" date="2005" name="Nature">
        <title>The map-based sequence of the rice genome.</title>
        <authorList>
            <consortium name="International rice genome sequencing project (IRGSP)"/>
            <person name="Matsumoto T."/>
            <person name="Wu J."/>
            <person name="Kanamori H."/>
            <person name="Katayose Y."/>
            <person name="Fujisawa M."/>
            <person name="Namiki N."/>
            <person name="Mizuno H."/>
            <person name="Yamamoto K."/>
            <person name="Antonio B.A."/>
            <person name="Baba T."/>
            <person name="Sakata K."/>
            <person name="Nagamura Y."/>
            <person name="Aoki H."/>
            <person name="Arikawa K."/>
            <person name="Arita K."/>
            <person name="Bito T."/>
            <person name="Chiden Y."/>
            <person name="Fujitsuka N."/>
            <person name="Fukunaka R."/>
            <person name="Hamada M."/>
            <person name="Harada C."/>
            <person name="Hayashi A."/>
            <person name="Hijishita S."/>
            <person name="Honda M."/>
            <person name="Hosokawa S."/>
            <person name="Ichikawa Y."/>
            <person name="Idonuma A."/>
            <person name="Iijima M."/>
            <person name="Ikeda M."/>
            <person name="Ikeno M."/>
            <person name="Ito K."/>
            <person name="Ito S."/>
            <person name="Ito T."/>
            <person name="Ito Y."/>
            <person name="Ito Y."/>
            <person name="Iwabuchi A."/>
            <person name="Kamiya K."/>
            <person name="Karasawa W."/>
            <person name="Kurita K."/>
            <person name="Katagiri S."/>
            <person name="Kikuta A."/>
            <person name="Kobayashi H."/>
            <person name="Kobayashi N."/>
            <person name="Machita K."/>
            <person name="Maehara T."/>
            <person name="Masukawa M."/>
            <person name="Mizubayashi T."/>
            <person name="Mukai Y."/>
            <person name="Nagasaki H."/>
            <person name="Nagata Y."/>
            <person name="Naito S."/>
            <person name="Nakashima M."/>
            <person name="Nakama Y."/>
            <person name="Nakamichi Y."/>
            <person name="Nakamura M."/>
            <person name="Meguro A."/>
            <person name="Negishi M."/>
            <person name="Ohta I."/>
            <person name="Ohta T."/>
            <person name="Okamoto M."/>
            <person name="Ono N."/>
            <person name="Saji S."/>
            <person name="Sakaguchi M."/>
            <person name="Sakai K."/>
            <person name="Shibata M."/>
            <person name="Shimokawa T."/>
            <person name="Song J."/>
            <person name="Takazaki Y."/>
            <person name="Terasawa K."/>
            <person name="Tsugane M."/>
            <person name="Tsuji K."/>
            <person name="Ueda S."/>
            <person name="Waki K."/>
            <person name="Yamagata H."/>
            <person name="Yamamoto M."/>
            <person name="Yamamoto S."/>
            <person name="Yamane H."/>
            <person name="Yoshiki S."/>
            <person name="Yoshihara R."/>
            <person name="Yukawa K."/>
            <person name="Zhong H."/>
            <person name="Yano M."/>
            <person name="Yuan Q."/>
            <person name="Ouyang S."/>
            <person name="Liu J."/>
            <person name="Jones K.M."/>
            <person name="Gansberger K."/>
            <person name="Moffat K."/>
            <person name="Hill J."/>
            <person name="Bera J."/>
            <person name="Fadrosh D."/>
            <person name="Jin S."/>
            <person name="Johri S."/>
            <person name="Kim M."/>
            <person name="Overton L."/>
            <person name="Reardon M."/>
            <person name="Tsitrin T."/>
            <person name="Vuong H."/>
            <person name="Weaver B."/>
            <person name="Ciecko A."/>
            <person name="Tallon L."/>
            <person name="Jackson J."/>
            <person name="Pai G."/>
            <person name="Aken S.V."/>
            <person name="Utterback T."/>
            <person name="Reidmuller S."/>
            <person name="Feldblyum T."/>
            <person name="Hsiao J."/>
            <person name="Zismann V."/>
            <person name="Iobst S."/>
            <person name="de Vazeille A.R."/>
            <person name="Buell C.R."/>
            <person name="Ying K."/>
            <person name="Li Y."/>
            <person name="Lu T."/>
            <person name="Huang Y."/>
            <person name="Zhao Q."/>
            <person name="Feng Q."/>
            <person name="Zhang L."/>
            <person name="Zhu J."/>
            <person name="Weng Q."/>
            <person name="Mu J."/>
            <person name="Lu Y."/>
            <person name="Fan D."/>
            <person name="Liu Y."/>
            <person name="Guan J."/>
            <person name="Zhang Y."/>
            <person name="Yu S."/>
            <person name="Liu X."/>
            <person name="Zhang Y."/>
            <person name="Hong G."/>
            <person name="Han B."/>
            <person name="Choisne N."/>
            <person name="Demange N."/>
            <person name="Orjeda G."/>
            <person name="Samain S."/>
            <person name="Cattolico L."/>
            <person name="Pelletier E."/>
            <person name="Couloux A."/>
            <person name="Segurens B."/>
            <person name="Wincker P."/>
            <person name="D'Hont A."/>
            <person name="Scarpelli C."/>
            <person name="Weissenbach J."/>
            <person name="Salanoubat M."/>
            <person name="Quetier F."/>
            <person name="Yu Y."/>
            <person name="Kim H.R."/>
            <person name="Rambo T."/>
            <person name="Currie J."/>
            <person name="Collura K."/>
            <person name="Luo M."/>
            <person name="Yang T."/>
            <person name="Ammiraju J.S.S."/>
            <person name="Engler F."/>
            <person name="Soderlund C."/>
            <person name="Wing R.A."/>
            <person name="Palmer L.E."/>
            <person name="de la Bastide M."/>
            <person name="Spiegel L."/>
            <person name="Nascimento L."/>
            <person name="Zutavern T."/>
            <person name="O'Shaughnessy A."/>
            <person name="Dike S."/>
            <person name="Dedhia N."/>
            <person name="Preston R."/>
            <person name="Balija V."/>
            <person name="McCombie W.R."/>
            <person name="Chow T."/>
            <person name="Chen H."/>
            <person name="Chung M."/>
            <person name="Chen C."/>
            <person name="Shaw J."/>
            <person name="Wu H."/>
            <person name="Hsiao K."/>
            <person name="Chao Y."/>
            <person name="Chu M."/>
            <person name="Cheng C."/>
            <person name="Hour A."/>
            <person name="Lee P."/>
            <person name="Lin S."/>
            <person name="Lin Y."/>
            <person name="Liou J."/>
            <person name="Liu S."/>
            <person name="Hsing Y."/>
            <person name="Raghuvanshi S."/>
            <person name="Mohanty A."/>
            <person name="Bharti A.K."/>
            <person name="Gaur A."/>
            <person name="Gupta V."/>
            <person name="Kumar D."/>
            <person name="Ravi V."/>
            <person name="Vij S."/>
            <person name="Kapur A."/>
            <person name="Khurana P."/>
            <person name="Khurana P."/>
            <person name="Khurana J.P."/>
            <person name="Tyagi A.K."/>
            <person name="Gaikwad K."/>
            <person name="Singh A."/>
            <person name="Dalal V."/>
            <person name="Srivastava S."/>
            <person name="Dixit A."/>
            <person name="Pal A.K."/>
            <person name="Ghazi I.A."/>
            <person name="Yadav M."/>
            <person name="Pandit A."/>
            <person name="Bhargava A."/>
            <person name="Sureshbabu K."/>
            <person name="Batra K."/>
            <person name="Sharma T.R."/>
            <person name="Mohapatra T."/>
            <person name="Singh N.K."/>
            <person name="Messing J."/>
            <person name="Nelson A.B."/>
            <person name="Fuks G."/>
            <person name="Kavchok S."/>
            <person name="Keizer G."/>
            <person name="Linton E."/>
            <person name="Llaca V."/>
            <person name="Song R."/>
            <person name="Tanyolac B."/>
            <person name="Young S."/>
            <person name="Ho-Il K."/>
            <person name="Hahn J.H."/>
            <person name="Sangsakoo G."/>
            <person name="Vanavichit A."/>
            <person name="de Mattos Luiz.A.T."/>
            <person name="Zimmer P.D."/>
            <person name="Malone G."/>
            <person name="Dellagostin O."/>
            <person name="de Oliveira A.C."/>
            <person name="Bevan M."/>
            <person name="Bancroft I."/>
            <person name="Minx P."/>
            <person name="Cordum H."/>
            <person name="Wilson R."/>
            <person name="Cheng Z."/>
            <person name="Jin W."/>
            <person name="Jiang J."/>
            <person name="Leong S.A."/>
            <person name="Iwama H."/>
            <person name="Gojobori T."/>
            <person name="Itoh T."/>
            <person name="Niimura Y."/>
            <person name="Fujii Y."/>
            <person name="Habara T."/>
            <person name="Sakai H."/>
            <person name="Sato Y."/>
            <person name="Wilson G."/>
            <person name="Kumar K."/>
            <person name="McCouch S."/>
            <person name="Juretic N."/>
            <person name="Hoen D."/>
            <person name="Wright S."/>
            <person name="Bruskiewich R."/>
            <person name="Bureau T."/>
            <person name="Miyao A."/>
            <person name="Hirochika H."/>
            <person name="Nishikawa T."/>
            <person name="Kadowaki K."/>
            <person name="Sugiura M."/>
            <person name="Burr B."/>
            <person name="Sasaki T."/>
        </authorList>
    </citation>
    <scope>NUCLEOTIDE SEQUENCE [LARGE SCALE GENOMIC DNA]</scope>
    <source>
        <strain evidence="9">cv. Nipponbare</strain>
    </source>
</reference>
<feature type="domain" description="RanBP2-type" evidence="6">
    <location>
        <begin position="358"/>
        <end position="387"/>
    </location>
</feature>
<keyword evidence="3" id="KW-0862">Zinc</keyword>
<evidence type="ECO:0000313" key="8">
    <source>
        <dbReference type="EMBL" id="BAF18941.2"/>
    </source>
</evidence>
<reference evidence="9" key="2">
    <citation type="journal article" date="2008" name="Nucleic Acids Res.">
        <title>The rice annotation project database (RAP-DB): 2008 update.</title>
        <authorList>
            <consortium name="The rice annotation project (RAP)"/>
        </authorList>
    </citation>
    <scope>GENOME REANNOTATION</scope>
    <source>
        <strain evidence="9">cv. Nipponbare</strain>
    </source>
</reference>
<dbReference type="InterPro" id="IPR001876">
    <property type="entry name" value="Znf_RanBP2"/>
</dbReference>
<dbReference type="Gene3D" id="2.30.30.380">
    <property type="entry name" value="Zn-finger domain of Sec23/24"/>
    <property type="match status" value="1"/>
</dbReference>
<evidence type="ECO:0000259" key="7">
    <source>
        <dbReference type="PROSITE" id="PS51397"/>
    </source>
</evidence>
<gene>
    <name evidence="8" type="ordered locus">Os06g0191200</name>
</gene>
<organism evidence="8 9">
    <name type="scientific">Oryza sativa subsp. japonica</name>
    <name type="common">Rice</name>
    <dbReference type="NCBI Taxonomy" id="39947"/>
    <lineage>
        <taxon>Eukaryota</taxon>
        <taxon>Viridiplantae</taxon>
        <taxon>Streptophyta</taxon>
        <taxon>Embryophyta</taxon>
        <taxon>Tracheophyta</taxon>
        <taxon>Spermatophyta</taxon>
        <taxon>Magnoliopsida</taxon>
        <taxon>Liliopsida</taxon>
        <taxon>Poales</taxon>
        <taxon>Poaceae</taxon>
        <taxon>BOP clade</taxon>
        <taxon>Oryzoideae</taxon>
        <taxon>Oryzeae</taxon>
        <taxon>Oryzinae</taxon>
        <taxon>Oryza</taxon>
        <taxon>Oryza sativa</taxon>
    </lineage>
</organism>
<evidence type="ECO:0000259" key="6">
    <source>
        <dbReference type="PROSITE" id="PS50199"/>
    </source>
</evidence>
<dbReference type="MEROPS" id="M80.A01"/>
<feature type="domain" description="RanBP2-type" evidence="6">
    <location>
        <begin position="321"/>
        <end position="353"/>
    </location>
</feature>
<dbReference type="PROSITE" id="PS51397">
    <property type="entry name" value="WLM"/>
    <property type="match status" value="1"/>
</dbReference>
<dbReference type="GO" id="GO:0008270">
    <property type="term" value="F:zinc ion binding"/>
    <property type="evidence" value="ECO:0007669"/>
    <property type="project" value="UniProtKB-KW"/>
</dbReference>
<evidence type="ECO:0000256" key="3">
    <source>
        <dbReference type="ARBA" id="ARBA00022833"/>
    </source>
</evidence>
<dbReference type="AlphaFoldDB" id="Q0DDY2"/>